<evidence type="ECO:0000256" key="1">
    <source>
        <dbReference type="ARBA" id="ARBA00004992"/>
    </source>
</evidence>
<evidence type="ECO:0000313" key="6">
    <source>
        <dbReference type="Proteomes" id="UP000694865"/>
    </source>
</evidence>
<keyword evidence="3" id="KW-0489">Methyltransferase</keyword>
<name>A0ABM0MYI4_SACKO</name>
<evidence type="ECO:0000256" key="2">
    <source>
        <dbReference type="ARBA" id="ARBA00015931"/>
    </source>
</evidence>
<evidence type="ECO:0000313" key="7">
    <source>
        <dbReference type="RefSeq" id="XP_006825075.1"/>
    </source>
</evidence>
<dbReference type="Pfam" id="PF00303">
    <property type="entry name" value="Thymidylat_synt"/>
    <property type="match status" value="1"/>
</dbReference>
<protein>
    <recommendedName>
        <fullName evidence="2">Thymidylate synthase</fullName>
    </recommendedName>
</protein>
<dbReference type="RefSeq" id="XP_006825075.1">
    <property type="nucleotide sequence ID" value="XM_006825012.1"/>
</dbReference>
<dbReference type="InterPro" id="IPR036926">
    <property type="entry name" value="Thymidate_synth/dCMP_Mease_sf"/>
</dbReference>
<evidence type="ECO:0000256" key="4">
    <source>
        <dbReference type="ARBA" id="ARBA00022679"/>
    </source>
</evidence>
<proteinExistence type="predicted"/>
<organism evidence="6 7">
    <name type="scientific">Saccoglossus kowalevskii</name>
    <name type="common">Acorn worm</name>
    <dbReference type="NCBI Taxonomy" id="10224"/>
    <lineage>
        <taxon>Eukaryota</taxon>
        <taxon>Metazoa</taxon>
        <taxon>Hemichordata</taxon>
        <taxon>Enteropneusta</taxon>
        <taxon>Harrimaniidae</taxon>
        <taxon>Saccoglossus</taxon>
    </lineage>
</organism>
<keyword evidence="6" id="KW-1185">Reference proteome</keyword>
<dbReference type="PANTHER" id="PTHR11548:SF2">
    <property type="entry name" value="THYMIDYLATE SYNTHASE"/>
    <property type="match status" value="1"/>
</dbReference>
<dbReference type="PANTHER" id="PTHR11548">
    <property type="entry name" value="THYMIDYLATE SYNTHASE 1"/>
    <property type="match status" value="1"/>
</dbReference>
<sequence>MICHVTGYKPGDFVHTMGDAHVYSNHVEPLKQQIQRTPRPFPKLHIKRKIENIDDFRYEDFELEGYSPHPKIPMDMAV</sequence>
<evidence type="ECO:0000256" key="3">
    <source>
        <dbReference type="ARBA" id="ARBA00022603"/>
    </source>
</evidence>
<gene>
    <name evidence="7" type="primary">LOC102808204</name>
</gene>
<dbReference type="GeneID" id="102808204"/>
<feature type="domain" description="Thymidylate synthase/dCMP hydroxymethylase" evidence="5">
    <location>
        <begin position="1"/>
        <end position="78"/>
    </location>
</feature>
<reference evidence="7" key="1">
    <citation type="submission" date="2025-08" db="UniProtKB">
        <authorList>
            <consortium name="RefSeq"/>
        </authorList>
    </citation>
    <scope>IDENTIFICATION</scope>
    <source>
        <tissue evidence="7">Testes</tissue>
    </source>
</reference>
<keyword evidence="4" id="KW-0808">Transferase</keyword>
<dbReference type="SUPFAM" id="SSF55831">
    <property type="entry name" value="Thymidylate synthase/dCMP hydroxymethylase"/>
    <property type="match status" value="1"/>
</dbReference>
<dbReference type="InterPro" id="IPR023451">
    <property type="entry name" value="Thymidate_synth/dCMP_Mease_dom"/>
</dbReference>
<dbReference type="InterPro" id="IPR045097">
    <property type="entry name" value="Thymidate_synth/dCMP_Mease"/>
</dbReference>
<evidence type="ECO:0000259" key="5">
    <source>
        <dbReference type="Pfam" id="PF00303"/>
    </source>
</evidence>
<dbReference type="Proteomes" id="UP000694865">
    <property type="component" value="Unplaced"/>
</dbReference>
<accession>A0ABM0MYI4</accession>
<comment type="pathway">
    <text evidence="1">Pyrimidine metabolism; dTTP biosynthesis.</text>
</comment>
<dbReference type="Gene3D" id="3.30.572.10">
    <property type="entry name" value="Thymidylate synthase/dCMP hydroxymethylase domain"/>
    <property type="match status" value="1"/>
</dbReference>